<evidence type="ECO:0000256" key="1">
    <source>
        <dbReference type="ARBA" id="ARBA00004123"/>
    </source>
</evidence>
<keyword evidence="2" id="KW-0597">Phosphoprotein</keyword>
<dbReference type="GO" id="GO:0003700">
    <property type="term" value="F:DNA-binding transcription factor activity"/>
    <property type="evidence" value="ECO:0007669"/>
    <property type="project" value="InterPro"/>
</dbReference>
<feature type="coiled-coil region" evidence="9">
    <location>
        <begin position="423"/>
        <end position="461"/>
    </location>
</feature>
<evidence type="ECO:0000256" key="9">
    <source>
        <dbReference type="SAM" id="Coils"/>
    </source>
</evidence>
<dbReference type="Proteomes" id="UP001346149">
    <property type="component" value="Unassembled WGS sequence"/>
</dbReference>
<dbReference type="InterPro" id="IPR004827">
    <property type="entry name" value="bZIP"/>
</dbReference>
<evidence type="ECO:0000256" key="7">
    <source>
        <dbReference type="ARBA" id="ARBA00023242"/>
    </source>
</evidence>
<comment type="similarity">
    <text evidence="8">Belongs to the bZIP family. ABI5 subfamily.</text>
</comment>
<dbReference type="CDD" id="cd14707">
    <property type="entry name" value="bZIP_plant_BZIP46"/>
    <property type="match status" value="1"/>
</dbReference>
<keyword evidence="5" id="KW-0238">DNA-binding</keyword>
<dbReference type="GO" id="GO:0043565">
    <property type="term" value="F:sequence-specific DNA binding"/>
    <property type="evidence" value="ECO:0007669"/>
    <property type="project" value="UniProtKB-ARBA"/>
</dbReference>
<dbReference type="Gene3D" id="1.20.5.170">
    <property type="match status" value="1"/>
</dbReference>
<evidence type="ECO:0000313" key="12">
    <source>
        <dbReference type="EMBL" id="KAK4798898.1"/>
    </source>
</evidence>
<dbReference type="PANTHER" id="PTHR22952">
    <property type="entry name" value="CAMP-RESPONSE ELEMENT BINDING PROTEIN-RELATED"/>
    <property type="match status" value="1"/>
</dbReference>
<dbReference type="PANTHER" id="PTHR22952:SF175">
    <property type="entry name" value="PROTEIN ABSCISIC ACID-INSENSITIVE 5"/>
    <property type="match status" value="1"/>
</dbReference>
<proteinExistence type="inferred from homology"/>
<evidence type="ECO:0000313" key="13">
    <source>
        <dbReference type="Proteomes" id="UP001346149"/>
    </source>
</evidence>
<dbReference type="GO" id="GO:0045893">
    <property type="term" value="P:positive regulation of DNA-templated transcription"/>
    <property type="evidence" value="ECO:0007669"/>
    <property type="project" value="InterPro"/>
</dbReference>
<dbReference type="GO" id="GO:0005634">
    <property type="term" value="C:nucleus"/>
    <property type="evidence" value="ECO:0007669"/>
    <property type="project" value="UniProtKB-SubCell"/>
</dbReference>
<evidence type="ECO:0000256" key="5">
    <source>
        <dbReference type="ARBA" id="ARBA00023125"/>
    </source>
</evidence>
<dbReference type="AlphaFoldDB" id="A0AAN7LZ13"/>
<accession>A0AAN7LZ13</accession>
<dbReference type="GO" id="GO:0009845">
    <property type="term" value="P:seed germination"/>
    <property type="evidence" value="ECO:0007669"/>
    <property type="project" value="UniProtKB-ARBA"/>
</dbReference>
<feature type="region of interest" description="Disordered" evidence="10">
    <location>
        <begin position="1"/>
        <end position="39"/>
    </location>
</feature>
<evidence type="ECO:0000256" key="10">
    <source>
        <dbReference type="SAM" id="MobiDB-lite"/>
    </source>
</evidence>
<comment type="subcellular location">
    <subcellularLocation>
        <location evidence="1">Nucleus</location>
    </subcellularLocation>
</comment>
<name>A0AAN7LZ13_TRANT</name>
<evidence type="ECO:0000256" key="6">
    <source>
        <dbReference type="ARBA" id="ARBA00023163"/>
    </source>
</evidence>
<organism evidence="12 13">
    <name type="scientific">Trapa natans</name>
    <name type="common">Water chestnut</name>
    <dbReference type="NCBI Taxonomy" id="22666"/>
    <lineage>
        <taxon>Eukaryota</taxon>
        <taxon>Viridiplantae</taxon>
        <taxon>Streptophyta</taxon>
        <taxon>Embryophyta</taxon>
        <taxon>Tracheophyta</taxon>
        <taxon>Spermatophyta</taxon>
        <taxon>Magnoliopsida</taxon>
        <taxon>eudicotyledons</taxon>
        <taxon>Gunneridae</taxon>
        <taxon>Pentapetalae</taxon>
        <taxon>rosids</taxon>
        <taxon>malvids</taxon>
        <taxon>Myrtales</taxon>
        <taxon>Lythraceae</taxon>
        <taxon>Trapa</taxon>
    </lineage>
</organism>
<evidence type="ECO:0000259" key="11">
    <source>
        <dbReference type="PROSITE" id="PS50217"/>
    </source>
</evidence>
<keyword evidence="3" id="KW-0938">Abscisic acid signaling pathway</keyword>
<sequence length="466" mass="50121">MGVPKPDQMAPQSKAAAPGAEDRSLRGDPELHPAKAGRFSSLGRQPSIYSLTLDEFQHALLESGKNFGSMNMDEFLSSIWTAEENQAINGSGCGGGCNGGNAMDRQYRHLSGEQVPSNNKGAGIAEQHSITHQGSLSLPETLCRKTVDEVWSEIHKNQQGNQQVSGNPGPADCRQPTFGEMTLEDFLIKAGVVRGQCGPPPTQSQQRQQQLQQYGVYQSTNSAVIGTGFAPRAIMAAGCLGGGPNSTYQAMPQGSNGGGMMGENSGFSNCKRGSGYRPVVPPVCYAPNVGNGGAASGNGYGPTHPMGMGGPVSPISSDGMGIGSVDSTGLDMAGMRPGKRIMDGGPVDKVVERRQRRMIKNRESAARSRARKQAYTVELEAELNQLKEENANLKQALVRPDFHRSFSGASYIFAGGLTSYTLYLQAEVERKRKQQHIDELRVNAQNKTNRARERLRMMRRNLSCTI</sequence>
<comment type="caution">
    <text evidence="12">The sequence shown here is derived from an EMBL/GenBank/DDBJ whole genome shotgun (WGS) entry which is preliminary data.</text>
</comment>
<dbReference type="SMART" id="SM00338">
    <property type="entry name" value="BRLZ"/>
    <property type="match status" value="1"/>
</dbReference>
<dbReference type="InterPro" id="IPR043452">
    <property type="entry name" value="BZIP46-like"/>
</dbReference>
<protein>
    <recommendedName>
        <fullName evidence="11">BZIP domain-containing protein</fullName>
    </recommendedName>
</protein>
<feature type="domain" description="BZIP" evidence="11">
    <location>
        <begin position="351"/>
        <end position="397"/>
    </location>
</feature>
<keyword evidence="7" id="KW-0539">Nucleus</keyword>
<feature type="coiled-coil region" evidence="9">
    <location>
        <begin position="369"/>
        <end position="399"/>
    </location>
</feature>
<keyword evidence="4" id="KW-0805">Transcription regulation</keyword>
<dbReference type="PROSITE" id="PS00036">
    <property type="entry name" value="BZIP_BASIC"/>
    <property type="match status" value="1"/>
</dbReference>
<dbReference type="GO" id="GO:0009414">
    <property type="term" value="P:response to water deprivation"/>
    <property type="evidence" value="ECO:0007669"/>
    <property type="project" value="UniProtKB-ARBA"/>
</dbReference>
<evidence type="ECO:0000256" key="8">
    <source>
        <dbReference type="ARBA" id="ARBA00061369"/>
    </source>
</evidence>
<gene>
    <name evidence="12" type="ORF">SAY86_024263</name>
</gene>
<dbReference type="InterPro" id="IPR046347">
    <property type="entry name" value="bZIP_sf"/>
</dbReference>
<dbReference type="SUPFAM" id="SSF57959">
    <property type="entry name" value="Leucine zipper domain"/>
    <property type="match status" value="1"/>
</dbReference>
<keyword evidence="13" id="KW-1185">Reference proteome</keyword>
<dbReference type="EMBL" id="JAXQNO010000004">
    <property type="protein sequence ID" value="KAK4798898.1"/>
    <property type="molecule type" value="Genomic_DNA"/>
</dbReference>
<dbReference type="Pfam" id="PF00170">
    <property type="entry name" value="bZIP_1"/>
    <property type="match status" value="1"/>
</dbReference>
<dbReference type="GO" id="GO:0009738">
    <property type="term" value="P:abscisic acid-activated signaling pathway"/>
    <property type="evidence" value="ECO:0007669"/>
    <property type="project" value="UniProtKB-KW"/>
</dbReference>
<evidence type="ECO:0000256" key="4">
    <source>
        <dbReference type="ARBA" id="ARBA00023015"/>
    </source>
</evidence>
<reference evidence="12 13" key="1">
    <citation type="journal article" date="2023" name="Hortic Res">
        <title>Pangenome of water caltrop reveals structural variations and asymmetric subgenome divergence after allopolyploidization.</title>
        <authorList>
            <person name="Zhang X."/>
            <person name="Chen Y."/>
            <person name="Wang L."/>
            <person name="Yuan Y."/>
            <person name="Fang M."/>
            <person name="Shi L."/>
            <person name="Lu R."/>
            <person name="Comes H.P."/>
            <person name="Ma Y."/>
            <person name="Chen Y."/>
            <person name="Huang G."/>
            <person name="Zhou Y."/>
            <person name="Zheng Z."/>
            <person name="Qiu Y."/>
        </authorList>
    </citation>
    <scope>NUCLEOTIDE SEQUENCE [LARGE SCALE GENOMIC DNA]</scope>
    <source>
        <strain evidence="12">F231</strain>
    </source>
</reference>
<dbReference type="PROSITE" id="PS50217">
    <property type="entry name" value="BZIP"/>
    <property type="match status" value="1"/>
</dbReference>
<keyword evidence="9" id="KW-0175">Coiled coil</keyword>
<dbReference type="GO" id="GO:0009651">
    <property type="term" value="P:response to salt stress"/>
    <property type="evidence" value="ECO:0007669"/>
    <property type="project" value="UniProtKB-ARBA"/>
</dbReference>
<evidence type="ECO:0000256" key="3">
    <source>
        <dbReference type="ARBA" id="ARBA00022682"/>
    </source>
</evidence>
<feature type="compositionally biased region" description="Basic and acidic residues" evidence="10">
    <location>
        <begin position="20"/>
        <end position="33"/>
    </location>
</feature>
<evidence type="ECO:0000256" key="2">
    <source>
        <dbReference type="ARBA" id="ARBA00022553"/>
    </source>
</evidence>
<keyword evidence="6" id="KW-0804">Transcription</keyword>
<dbReference type="FunFam" id="1.20.5.170:FF:000060">
    <property type="entry name" value="protein ABSCISIC ACID-INSENSITIVE 5 isoform X1"/>
    <property type="match status" value="1"/>
</dbReference>